<dbReference type="EMBL" id="CP072385">
    <property type="protein sequence ID" value="QUC10814.1"/>
    <property type="molecule type" value="Genomic_DNA"/>
</dbReference>
<feature type="transmembrane region" description="Helical" evidence="2">
    <location>
        <begin position="59"/>
        <end position="86"/>
    </location>
</feature>
<dbReference type="InterPro" id="IPR049790">
    <property type="entry name" value="Rv3655c/TadE"/>
</dbReference>
<organism evidence="3 4">
    <name type="scientific">Arachnia propionica</name>
    <dbReference type="NCBI Taxonomy" id="1750"/>
    <lineage>
        <taxon>Bacteria</taxon>
        <taxon>Bacillati</taxon>
        <taxon>Actinomycetota</taxon>
        <taxon>Actinomycetes</taxon>
        <taxon>Propionibacteriales</taxon>
        <taxon>Propionibacteriaceae</taxon>
        <taxon>Arachnia</taxon>
    </lineage>
</organism>
<dbReference type="Proteomes" id="UP000677180">
    <property type="component" value="Chromosome"/>
</dbReference>
<sequence>MRGADVSAPRLLVEGPGARGEEASTAVAGHPVSPAPRRRRAGRVGWFGRRRARRGQRGMVTVEFAIGLVTLVTLVSALVGLVLLGVAQSGIQTVSSELAKYLSRGDDALAEKTKEKAPERARIEIERAEAGVRVTTRMEVPILGLGAIPLEATAWAHWEPGVGP</sequence>
<dbReference type="NCBIfam" id="NF041390">
    <property type="entry name" value="TadE_Rv3655c"/>
    <property type="match status" value="1"/>
</dbReference>
<accession>A0AB37I496</accession>
<reference evidence="3" key="1">
    <citation type="submission" date="2021-03" db="EMBL/GenBank/DDBJ databases">
        <title>Human Oral Microbial Genomes.</title>
        <authorList>
            <person name="Johnston C.D."/>
            <person name="Chen T."/>
            <person name="Dewhirst F.E."/>
        </authorList>
    </citation>
    <scope>NUCLEOTIDE SEQUENCE</scope>
    <source>
        <strain evidence="3">F0714</strain>
    </source>
</reference>
<evidence type="ECO:0000256" key="1">
    <source>
        <dbReference type="SAM" id="MobiDB-lite"/>
    </source>
</evidence>
<feature type="region of interest" description="Disordered" evidence="1">
    <location>
        <begin position="14"/>
        <end position="39"/>
    </location>
</feature>
<keyword evidence="2" id="KW-0812">Transmembrane</keyword>
<name>A0AB37I496_9ACTN</name>
<gene>
    <name evidence="3" type="ORF">J5A53_13780</name>
</gene>
<evidence type="ECO:0000313" key="4">
    <source>
        <dbReference type="Proteomes" id="UP000677180"/>
    </source>
</evidence>
<dbReference type="GeneID" id="64405880"/>
<keyword evidence="2" id="KW-0472">Membrane</keyword>
<dbReference type="RefSeq" id="WP_123823916.1">
    <property type="nucleotide sequence ID" value="NZ_CAJZDL010000184.1"/>
</dbReference>
<dbReference type="AlphaFoldDB" id="A0AB37I496"/>
<proteinExistence type="predicted"/>
<evidence type="ECO:0000256" key="2">
    <source>
        <dbReference type="SAM" id="Phobius"/>
    </source>
</evidence>
<keyword evidence="2" id="KW-1133">Transmembrane helix</keyword>
<protein>
    <submittedName>
        <fullName evidence="3">Uncharacterized protein</fullName>
    </submittedName>
</protein>
<evidence type="ECO:0000313" key="3">
    <source>
        <dbReference type="EMBL" id="QUC10814.1"/>
    </source>
</evidence>